<evidence type="ECO:0000313" key="3">
    <source>
        <dbReference type="Proteomes" id="UP000261520"/>
    </source>
</evidence>
<sequence length="101" mass="11606">MFLYSLRHTFCTDPEPYAGQPDLCRGFLFQCRSVFQQRPARFPTDAAKTRYVCGLLRGRALQWAEARFASSALDNTDFEIFLNEFKLRVLEEEEEEGAGAS</sequence>
<protein>
    <recommendedName>
        <fullName evidence="1">DUF4939 domain-containing protein</fullName>
    </recommendedName>
</protein>
<dbReference type="InterPro" id="IPR032549">
    <property type="entry name" value="DUF4939"/>
</dbReference>
<organism evidence="2 3">
    <name type="scientific">Periophthalmus magnuspinnatus</name>
    <dbReference type="NCBI Taxonomy" id="409849"/>
    <lineage>
        <taxon>Eukaryota</taxon>
        <taxon>Metazoa</taxon>
        <taxon>Chordata</taxon>
        <taxon>Craniata</taxon>
        <taxon>Vertebrata</taxon>
        <taxon>Euteleostomi</taxon>
        <taxon>Actinopterygii</taxon>
        <taxon>Neopterygii</taxon>
        <taxon>Teleostei</taxon>
        <taxon>Neoteleostei</taxon>
        <taxon>Acanthomorphata</taxon>
        <taxon>Gobiaria</taxon>
        <taxon>Gobiiformes</taxon>
        <taxon>Gobioidei</taxon>
        <taxon>Gobiidae</taxon>
        <taxon>Oxudercinae</taxon>
        <taxon>Periophthalmus</taxon>
    </lineage>
</organism>
<name>A0A3B4AIZ6_9GOBI</name>
<accession>A0A3B4AIZ6</accession>
<dbReference type="Pfam" id="PF16297">
    <property type="entry name" value="DUF4939"/>
    <property type="match status" value="1"/>
</dbReference>
<dbReference type="AlphaFoldDB" id="A0A3B4AIZ6"/>
<feature type="domain" description="DUF4939" evidence="1">
    <location>
        <begin position="14"/>
        <end position="96"/>
    </location>
</feature>
<reference evidence="2" key="2">
    <citation type="submission" date="2025-09" db="UniProtKB">
        <authorList>
            <consortium name="Ensembl"/>
        </authorList>
    </citation>
    <scope>IDENTIFICATION</scope>
</reference>
<evidence type="ECO:0000259" key="1">
    <source>
        <dbReference type="Pfam" id="PF16297"/>
    </source>
</evidence>
<keyword evidence="3" id="KW-1185">Reference proteome</keyword>
<reference evidence="2" key="1">
    <citation type="submission" date="2025-08" db="UniProtKB">
        <authorList>
            <consortium name="Ensembl"/>
        </authorList>
    </citation>
    <scope>IDENTIFICATION</scope>
</reference>
<dbReference type="Ensembl" id="ENSPMGT00000017510.1">
    <property type="protein sequence ID" value="ENSPMGP00000016401.1"/>
    <property type="gene ID" value="ENSPMGG00000013471.1"/>
</dbReference>
<dbReference type="Proteomes" id="UP000261520">
    <property type="component" value="Unplaced"/>
</dbReference>
<proteinExistence type="predicted"/>
<evidence type="ECO:0000313" key="2">
    <source>
        <dbReference type="Ensembl" id="ENSPMGP00000016401.1"/>
    </source>
</evidence>